<sequence>MLSFYLICTVCYILALIFLAKPWPKESKPNPVKLPQESVSLIISCRNESENIPTLLQELTAQLPYLREVILVDDGSEDDTYALLAAGGAGHPKIVVLKNPGIGKKPAISAAVLQAKGELIITSDADCIWQNGWIKELVAEFSNPKIQLVAGPVIPFRPASKKPFFELIDWASILLVTQFSFAQKKPLMCSGANLAYRKSAFEKVEGYKGNQEFLSGDDEFLLKKVLKKFSAEAVSYRNNTTSLVLTLAQPSIKALVNQRIRWSGKWRLHEEWAHSISALGAFFVQIFWISSFLLLLQGLNGVLVFVFIWLLKIGIEATVLGRVLRFYRVNSHLPTFVFTSFFHPVFVIRVALGSLGGKFVWKGRSMVRNSIFA</sequence>
<keyword evidence="4" id="KW-1185">Reference proteome</keyword>
<dbReference type="SUPFAM" id="SSF53448">
    <property type="entry name" value="Nucleotide-diphospho-sugar transferases"/>
    <property type="match status" value="1"/>
</dbReference>
<evidence type="ECO:0000259" key="2">
    <source>
        <dbReference type="Pfam" id="PF00535"/>
    </source>
</evidence>
<keyword evidence="1" id="KW-0812">Transmembrane</keyword>
<dbReference type="RefSeq" id="WP_377905513.1">
    <property type="nucleotide sequence ID" value="NZ_JBHRZS010000007.1"/>
</dbReference>
<evidence type="ECO:0000256" key="1">
    <source>
        <dbReference type="SAM" id="Phobius"/>
    </source>
</evidence>
<dbReference type="InterPro" id="IPR001173">
    <property type="entry name" value="Glyco_trans_2-like"/>
</dbReference>
<evidence type="ECO:0000313" key="3">
    <source>
        <dbReference type="EMBL" id="MFC3880267.1"/>
    </source>
</evidence>
<dbReference type="InterPro" id="IPR050256">
    <property type="entry name" value="Glycosyltransferase_2"/>
</dbReference>
<keyword evidence="1" id="KW-0472">Membrane</keyword>
<dbReference type="InterPro" id="IPR029044">
    <property type="entry name" value="Nucleotide-diphossugar_trans"/>
</dbReference>
<dbReference type="GO" id="GO:0016757">
    <property type="term" value="F:glycosyltransferase activity"/>
    <property type="evidence" value="ECO:0007669"/>
    <property type="project" value="UniProtKB-KW"/>
</dbReference>
<feature type="transmembrane region" description="Helical" evidence="1">
    <location>
        <begin position="302"/>
        <end position="321"/>
    </location>
</feature>
<reference evidence="4" key="1">
    <citation type="journal article" date="2019" name="Int. J. Syst. Evol. Microbiol.">
        <title>The Global Catalogue of Microorganisms (GCM) 10K type strain sequencing project: providing services to taxonomists for standard genome sequencing and annotation.</title>
        <authorList>
            <consortium name="The Broad Institute Genomics Platform"/>
            <consortium name="The Broad Institute Genome Sequencing Center for Infectious Disease"/>
            <person name="Wu L."/>
            <person name="Ma J."/>
        </authorList>
    </citation>
    <scope>NUCLEOTIDE SEQUENCE [LARGE SCALE GENOMIC DNA]</scope>
    <source>
        <strain evidence="4">CCUG 60523</strain>
    </source>
</reference>
<keyword evidence="3" id="KW-0808">Transferase</keyword>
<comment type="caution">
    <text evidence="3">The sequence shown here is derived from an EMBL/GenBank/DDBJ whole genome shotgun (WGS) entry which is preliminary data.</text>
</comment>
<organism evidence="3 4">
    <name type="scientific">Algoriphagus namhaensis</name>
    <dbReference type="NCBI Taxonomy" id="915353"/>
    <lineage>
        <taxon>Bacteria</taxon>
        <taxon>Pseudomonadati</taxon>
        <taxon>Bacteroidota</taxon>
        <taxon>Cytophagia</taxon>
        <taxon>Cytophagales</taxon>
        <taxon>Cyclobacteriaceae</taxon>
        <taxon>Algoriphagus</taxon>
    </lineage>
</organism>
<dbReference type="Pfam" id="PF00535">
    <property type="entry name" value="Glycos_transf_2"/>
    <property type="match status" value="1"/>
</dbReference>
<feature type="domain" description="Glycosyltransferase 2-like" evidence="2">
    <location>
        <begin position="40"/>
        <end position="204"/>
    </location>
</feature>
<dbReference type="Gene3D" id="3.90.550.10">
    <property type="entry name" value="Spore Coat Polysaccharide Biosynthesis Protein SpsA, Chain A"/>
    <property type="match status" value="1"/>
</dbReference>
<gene>
    <name evidence="3" type="ORF">ACFOSV_08775</name>
</gene>
<protein>
    <submittedName>
        <fullName evidence="3">Glycosyltransferase</fullName>
        <ecNumber evidence="3">2.4.-.-</ecNumber>
    </submittedName>
</protein>
<dbReference type="Proteomes" id="UP001595805">
    <property type="component" value="Unassembled WGS sequence"/>
</dbReference>
<proteinExistence type="predicted"/>
<keyword evidence="3" id="KW-0328">Glycosyltransferase</keyword>
<feature type="transmembrane region" description="Helical" evidence="1">
    <location>
        <begin position="272"/>
        <end position="295"/>
    </location>
</feature>
<dbReference type="EC" id="2.4.-.-" evidence="3"/>
<evidence type="ECO:0000313" key="4">
    <source>
        <dbReference type="Proteomes" id="UP001595805"/>
    </source>
</evidence>
<feature type="transmembrane region" description="Helical" evidence="1">
    <location>
        <begin position="341"/>
        <end position="361"/>
    </location>
</feature>
<name>A0ABV8ARI1_9BACT</name>
<dbReference type="EMBL" id="JBHRZS010000007">
    <property type="protein sequence ID" value="MFC3880267.1"/>
    <property type="molecule type" value="Genomic_DNA"/>
</dbReference>
<accession>A0ABV8ARI1</accession>
<dbReference type="PANTHER" id="PTHR48090">
    <property type="entry name" value="UNDECAPRENYL-PHOSPHATE 4-DEOXY-4-FORMAMIDO-L-ARABINOSE TRANSFERASE-RELATED"/>
    <property type="match status" value="1"/>
</dbReference>
<keyword evidence="1" id="KW-1133">Transmembrane helix</keyword>